<dbReference type="Pfam" id="PF00440">
    <property type="entry name" value="TetR_N"/>
    <property type="match status" value="1"/>
</dbReference>
<dbReference type="InterPro" id="IPR001647">
    <property type="entry name" value="HTH_TetR"/>
</dbReference>
<dbReference type="InterPro" id="IPR004111">
    <property type="entry name" value="Repressor_TetR_C"/>
</dbReference>
<keyword evidence="1" id="KW-0678">Repressor</keyword>
<dbReference type="AlphaFoldDB" id="A0A919J482"/>
<dbReference type="GO" id="GO:0046677">
    <property type="term" value="P:response to antibiotic"/>
    <property type="evidence" value="ECO:0007669"/>
    <property type="project" value="InterPro"/>
</dbReference>
<dbReference type="RefSeq" id="WP_203819528.1">
    <property type="nucleotide sequence ID" value="NZ_BAAABP010000052.1"/>
</dbReference>
<evidence type="ECO:0000256" key="1">
    <source>
        <dbReference type="ARBA" id="ARBA00022491"/>
    </source>
</evidence>
<feature type="domain" description="HTH tetR-type" evidence="6">
    <location>
        <begin position="14"/>
        <end position="74"/>
    </location>
</feature>
<accession>A0A919J482</accession>
<dbReference type="SUPFAM" id="SSF46689">
    <property type="entry name" value="Homeodomain-like"/>
    <property type="match status" value="1"/>
</dbReference>
<dbReference type="GO" id="GO:0003700">
    <property type="term" value="F:DNA-binding transcription factor activity"/>
    <property type="evidence" value="ECO:0007669"/>
    <property type="project" value="TreeGrafter"/>
</dbReference>
<evidence type="ECO:0000256" key="2">
    <source>
        <dbReference type="ARBA" id="ARBA00023015"/>
    </source>
</evidence>
<feature type="DNA-binding region" description="H-T-H motif" evidence="5">
    <location>
        <begin position="37"/>
        <end position="56"/>
    </location>
</feature>
<dbReference type="GO" id="GO:0045892">
    <property type="term" value="P:negative regulation of DNA-templated transcription"/>
    <property type="evidence" value="ECO:0007669"/>
    <property type="project" value="InterPro"/>
</dbReference>
<name>A0A919J482_9ACTN</name>
<dbReference type="PANTHER" id="PTHR30055:SF151">
    <property type="entry name" value="TRANSCRIPTIONAL REGULATORY PROTEIN"/>
    <property type="match status" value="1"/>
</dbReference>
<evidence type="ECO:0000313" key="7">
    <source>
        <dbReference type="EMBL" id="GIE13072.1"/>
    </source>
</evidence>
<dbReference type="PANTHER" id="PTHR30055">
    <property type="entry name" value="HTH-TYPE TRANSCRIPTIONAL REGULATOR RUTR"/>
    <property type="match status" value="1"/>
</dbReference>
<organism evidence="7 8">
    <name type="scientific">Paractinoplanes ferrugineus</name>
    <dbReference type="NCBI Taxonomy" id="113564"/>
    <lineage>
        <taxon>Bacteria</taxon>
        <taxon>Bacillati</taxon>
        <taxon>Actinomycetota</taxon>
        <taxon>Actinomycetes</taxon>
        <taxon>Micromonosporales</taxon>
        <taxon>Micromonosporaceae</taxon>
        <taxon>Paractinoplanes</taxon>
    </lineage>
</organism>
<sequence>MSTPAVPPPPTRPTLNREYLATAALTLIDAEGLRKFSMRRLGAVLGVDPMAAYRHFADQEALFDGIAEVLVAEMDTDSLPWQAPWPELAAQYCRRLRDVLLQHPNAVPVFATRPVRSSASIEMGVRAVAKLQNAGLTPAAALQILRCLREFTIGHALSVSILQTGAQSRSRKPDKSSPLYNLLAQAADETTPDDHFEPGLQALLRGFQQYGPQHPGPT</sequence>
<dbReference type="PRINTS" id="PR00400">
    <property type="entry name" value="TETREPRESSOR"/>
</dbReference>
<dbReference type="EMBL" id="BOMM01000047">
    <property type="protein sequence ID" value="GIE13072.1"/>
    <property type="molecule type" value="Genomic_DNA"/>
</dbReference>
<protein>
    <submittedName>
        <fullName evidence="7">TetR family transcriptional regulator</fullName>
    </submittedName>
</protein>
<dbReference type="InterPro" id="IPR050109">
    <property type="entry name" value="HTH-type_TetR-like_transc_reg"/>
</dbReference>
<evidence type="ECO:0000256" key="3">
    <source>
        <dbReference type="ARBA" id="ARBA00023125"/>
    </source>
</evidence>
<evidence type="ECO:0000256" key="5">
    <source>
        <dbReference type="PROSITE-ProRule" id="PRU00335"/>
    </source>
</evidence>
<dbReference type="InterPro" id="IPR009057">
    <property type="entry name" value="Homeodomain-like_sf"/>
</dbReference>
<keyword evidence="8" id="KW-1185">Reference proteome</keyword>
<evidence type="ECO:0000313" key="8">
    <source>
        <dbReference type="Proteomes" id="UP000598174"/>
    </source>
</evidence>
<proteinExistence type="predicted"/>
<dbReference type="InterPro" id="IPR003012">
    <property type="entry name" value="Tet_transcr_reg_TetR"/>
</dbReference>
<dbReference type="InterPro" id="IPR036271">
    <property type="entry name" value="Tet_transcr_reg_TetR-rel_C_sf"/>
</dbReference>
<comment type="caution">
    <text evidence="7">The sequence shown here is derived from an EMBL/GenBank/DDBJ whole genome shotgun (WGS) entry which is preliminary data.</text>
</comment>
<dbReference type="SUPFAM" id="SSF48498">
    <property type="entry name" value="Tetracyclin repressor-like, C-terminal domain"/>
    <property type="match status" value="1"/>
</dbReference>
<evidence type="ECO:0000259" key="6">
    <source>
        <dbReference type="PROSITE" id="PS50977"/>
    </source>
</evidence>
<gene>
    <name evidence="7" type="ORF">Afe05nite_49120</name>
</gene>
<dbReference type="Proteomes" id="UP000598174">
    <property type="component" value="Unassembled WGS sequence"/>
</dbReference>
<dbReference type="Pfam" id="PF02909">
    <property type="entry name" value="TetR_C_1"/>
    <property type="match status" value="1"/>
</dbReference>
<keyword evidence="3 5" id="KW-0238">DNA-binding</keyword>
<evidence type="ECO:0000256" key="4">
    <source>
        <dbReference type="ARBA" id="ARBA00023163"/>
    </source>
</evidence>
<keyword evidence="2" id="KW-0805">Transcription regulation</keyword>
<reference evidence="7" key="1">
    <citation type="submission" date="2021-01" db="EMBL/GenBank/DDBJ databases">
        <title>Whole genome shotgun sequence of Actinoplanes ferrugineus NBRC 15555.</title>
        <authorList>
            <person name="Komaki H."/>
            <person name="Tamura T."/>
        </authorList>
    </citation>
    <scope>NUCLEOTIDE SEQUENCE</scope>
    <source>
        <strain evidence="7">NBRC 15555</strain>
    </source>
</reference>
<keyword evidence="4" id="KW-0804">Transcription</keyword>
<dbReference type="GO" id="GO:0000976">
    <property type="term" value="F:transcription cis-regulatory region binding"/>
    <property type="evidence" value="ECO:0007669"/>
    <property type="project" value="TreeGrafter"/>
</dbReference>
<dbReference type="Gene3D" id="1.10.357.10">
    <property type="entry name" value="Tetracycline Repressor, domain 2"/>
    <property type="match status" value="1"/>
</dbReference>
<dbReference type="PROSITE" id="PS50977">
    <property type="entry name" value="HTH_TETR_2"/>
    <property type="match status" value="1"/>
</dbReference>